<evidence type="ECO:0008006" key="2">
    <source>
        <dbReference type="Google" id="ProtNLM"/>
    </source>
</evidence>
<sequence length="118" mass="12842">MAIRGATTAEENTKDAIINATTELLLEIVRVNDLAIEQIAAAWFSTTTDLNAEFPALAIRKLGWMNVGMLCAHEMSVPNSLPQCVRVLILINTDNTPEDLAYVYLKGAVGLRTQGLDP</sequence>
<dbReference type="Gene3D" id="3.30.1330.40">
    <property type="entry name" value="RutC-like"/>
    <property type="match status" value="1"/>
</dbReference>
<dbReference type="PANTHER" id="PTHR21164">
    <property type="entry name" value="CHORISMATE MUTASE"/>
    <property type="match status" value="1"/>
</dbReference>
<dbReference type="NCBIfam" id="TIGR01796">
    <property type="entry name" value="CM_mono_aroH"/>
    <property type="match status" value="1"/>
</dbReference>
<dbReference type="InterPro" id="IPR008243">
    <property type="entry name" value="Chorismate_mutase_AroH"/>
</dbReference>
<dbReference type="InterPro" id="IPR035959">
    <property type="entry name" value="RutC-like_sf"/>
</dbReference>
<evidence type="ECO:0000313" key="1">
    <source>
        <dbReference type="EMBL" id="SVA15619.1"/>
    </source>
</evidence>
<dbReference type="PIRSF" id="PIRSF005965">
    <property type="entry name" value="Chor_mut_AroH"/>
    <property type="match status" value="1"/>
</dbReference>
<organism evidence="1">
    <name type="scientific">marine metagenome</name>
    <dbReference type="NCBI Taxonomy" id="408172"/>
    <lineage>
        <taxon>unclassified sequences</taxon>
        <taxon>metagenomes</taxon>
        <taxon>ecological metagenomes</taxon>
    </lineage>
</organism>
<dbReference type="PANTHER" id="PTHR21164:SF0">
    <property type="entry name" value="CHORISMATE MUTASE AROH"/>
    <property type="match status" value="1"/>
</dbReference>
<dbReference type="AlphaFoldDB" id="A0A381TIG8"/>
<accession>A0A381TIG8</accession>
<protein>
    <recommendedName>
        <fullName evidence="2">Chorismate mutase</fullName>
    </recommendedName>
</protein>
<dbReference type="GO" id="GO:0004106">
    <property type="term" value="F:chorismate mutase activity"/>
    <property type="evidence" value="ECO:0007669"/>
    <property type="project" value="TreeGrafter"/>
</dbReference>
<gene>
    <name evidence="1" type="ORF">METZ01_LOCUS68473</name>
</gene>
<reference evidence="1" key="1">
    <citation type="submission" date="2018-05" db="EMBL/GenBank/DDBJ databases">
        <authorList>
            <person name="Lanie J.A."/>
            <person name="Ng W.-L."/>
            <person name="Kazmierczak K.M."/>
            <person name="Andrzejewski T.M."/>
            <person name="Davidsen T.M."/>
            <person name="Wayne K.J."/>
            <person name="Tettelin H."/>
            <person name="Glass J.I."/>
            <person name="Rusch D."/>
            <person name="Podicherti R."/>
            <person name="Tsui H.-C.T."/>
            <person name="Winkler M.E."/>
        </authorList>
    </citation>
    <scope>NUCLEOTIDE SEQUENCE</scope>
</reference>
<dbReference type="CDD" id="cd02185">
    <property type="entry name" value="AroH"/>
    <property type="match status" value="1"/>
</dbReference>
<name>A0A381TIG8_9ZZZZ</name>
<dbReference type="Pfam" id="PF07736">
    <property type="entry name" value="CM_1"/>
    <property type="match status" value="1"/>
</dbReference>
<dbReference type="GO" id="GO:0046417">
    <property type="term" value="P:chorismate metabolic process"/>
    <property type="evidence" value="ECO:0007669"/>
    <property type="project" value="TreeGrafter"/>
</dbReference>
<dbReference type="EMBL" id="UINC01004611">
    <property type="protein sequence ID" value="SVA15619.1"/>
    <property type="molecule type" value="Genomic_DNA"/>
</dbReference>
<dbReference type="SUPFAM" id="SSF55298">
    <property type="entry name" value="YjgF-like"/>
    <property type="match status" value="1"/>
</dbReference>
<proteinExistence type="predicted"/>
<dbReference type="PROSITE" id="PS51167">
    <property type="entry name" value="CHORISMATE_MUT_1"/>
    <property type="match status" value="1"/>
</dbReference>